<accession>A0A8J6K6B4</accession>
<evidence type="ECO:0000256" key="1">
    <source>
        <dbReference type="ARBA" id="ARBA00022729"/>
    </source>
</evidence>
<organism evidence="3 4">
    <name type="scientific">Eleutherodactylus coqui</name>
    <name type="common">Puerto Rican coqui</name>
    <dbReference type="NCBI Taxonomy" id="57060"/>
    <lineage>
        <taxon>Eukaryota</taxon>
        <taxon>Metazoa</taxon>
        <taxon>Chordata</taxon>
        <taxon>Craniata</taxon>
        <taxon>Vertebrata</taxon>
        <taxon>Euteleostomi</taxon>
        <taxon>Amphibia</taxon>
        <taxon>Batrachia</taxon>
        <taxon>Anura</taxon>
        <taxon>Neobatrachia</taxon>
        <taxon>Hyloidea</taxon>
        <taxon>Eleutherodactylidae</taxon>
        <taxon>Eleutherodactylinae</taxon>
        <taxon>Eleutherodactylus</taxon>
        <taxon>Eleutherodactylus</taxon>
    </lineage>
</organism>
<sequence>ISVKRYLANLSDDPELVLSELEQLDHHLFARAMGYLFSGKKENFGMTSIDVDFESMQDEIFQSPVGNRSLFNTTLQKCLPALYSAECVKILGLVTRMFGGTYLQTDVIAKLPTEIPDDPFRNLSSVFRDLYDKLKANDRRALYEWMTQVLQKSYAVNEANASISWVTAESLWILGRFMVHLPLDEIRKISINEIRIFISYDNATKQLDTVYDITQELAKAFLELINSSGFDMRNISTLYKLGLLICFYDDIQDLDPIMAKALLHQMIKCNQLRGFRADVQKLKSQFLQIAVLNQTLNESLGSLSDAVVGLTISQLESLSPEAVQSAILTLQQISGWTKSQIIVLTRKFLHSEKVLSYSNVSQLGELVTGVSADSFYEMNPRDLFMALKSGLSQHAPYFTPAQQESILSKLMSSGEFHTVLSEMNGAFFKQVSLSQLLAQRNLDITELNDKEMRRSQLVKGMTCEYIDNMSKPTFLNHYKLIEKNLPLLSPHQIHCLAWKYWRVSQATIPPFLLAVLPTEYFASHTLCKQLLIGLRKTDLNYLPLHASKKDFVINKVNQCLNNSVADVYQIDILGNLICHLSPSIIETGISSNVIEAALSQMKACSNLSQEQNKAIKYRIWEHYGNPLNWTFETAQDMVPFWNLLSKEEIIIITEKVSLLALTWHNSILGFS</sequence>
<evidence type="ECO:0000313" key="4">
    <source>
        <dbReference type="Proteomes" id="UP000770717"/>
    </source>
</evidence>
<dbReference type="AlphaFoldDB" id="A0A8J6K6B4"/>
<dbReference type="PANTHER" id="PTHR23412">
    <property type="entry name" value="STEREOCILIN RELATED"/>
    <property type="match status" value="1"/>
</dbReference>
<gene>
    <name evidence="3" type="ORF">GDO78_002420</name>
</gene>
<dbReference type="PANTHER" id="PTHR23412:SF18">
    <property type="entry name" value="OTOANCORIN"/>
    <property type="match status" value="1"/>
</dbReference>
<dbReference type="OrthoDB" id="8195838at2759"/>
<name>A0A8J6K6B4_ELECQ</name>
<dbReference type="GO" id="GO:0009986">
    <property type="term" value="C:cell surface"/>
    <property type="evidence" value="ECO:0007669"/>
    <property type="project" value="TreeGrafter"/>
</dbReference>
<dbReference type="InterPro" id="IPR026664">
    <property type="entry name" value="Stereocilin-rel"/>
</dbReference>
<protein>
    <recommendedName>
        <fullName evidence="5">Otoancorin</fullName>
    </recommendedName>
</protein>
<comment type="caution">
    <text evidence="3">The sequence shown here is derived from an EMBL/GenBank/DDBJ whole genome shotgun (WGS) entry which is preliminary data.</text>
</comment>
<proteinExistence type="predicted"/>
<evidence type="ECO:0008006" key="5">
    <source>
        <dbReference type="Google" id="ProtNLM"/>
    </source>
</evidence>
<keyword evidence="2" id="KW-0325">Glycoprotein</keyword>
<dbReference type="EMBL" id="WNTK01000010">
    <property type="protein sequence ID" value="KAG9477019.1"/>
    <property type="molecule type" value="Genomic_DNA"/>
</dbReference>
<reference evidence="3" key="1">
    <citation type="thesis" date="2020" institute="ProQuest LLC" country="789 East Eisenhower Parkway, Ann Arbor, MI, USA">
        <title>Comparative Genomics and Chromosome Evolution.</title>
        <authorList>
            <person name="Mudd A.B."/>
        </authorList>
    </citation>
    <scope>NUCLEOTIDE SEQUENCE</scope>
    <source>
        <strain evidence="3">HN-11 Male</strain>
        <tissue evidence="3">Kidney and liver</tissue>
    </source>
</reference>
<evidence type="ECO:0000313" key="3">
    <source>
        <dbReference type="EMBL" id="KAG9477019.1"/>
    </source>
</evidence>
<evidence type="ECO:0000256" key="2">
    <source>
        <dbReference type="ARBA" id="ARBA00023180"/>
    </source>
</evidence>
<keyword evidence="4" id="KW-1185">Reference proteome</keyword>
<feature type="non-terminal residue" evidence="3">
    <location>
        <position position="671"/>
    </location>
</feature>
<dbReference type="Proteomes" id="UP000770717">
    <property type="component" value="Unassembled WGS sequence"/>
</dbReference>
<dbReference type="GO" id="GO:0007160">
    <property type="term" value="P:cell-matrix adhesion"/>
    <property type="evidence" value="ECO:0007669"/>
    <property type="project" value="TreeGrafter"/>
</dbReference>
<keyword evidence="1" id="KW-0732">Signal</keyword>
<feature type="non-terminal residue" evidence="3">
    <location>
        <position position="1"/>
    </location>
</feature>